<dbReference type="EMBL" id="JAQQWP010000006">
    <property type="protein sequence ID" value="KAK8114301.1"/>
    <property type="molecule type" value="Genomic_DNA"/>
</dbReference>
<reference evidence="3 4" key="1">
    <citation type="submission" date="2023-01" db="EMBL/GenBank/DDBJ databases">
        <title>Analysis of 21 Apiospora genomes using comparative genomics revels a genus with tremendous synthesis potential of carbohydrate active enzymes and secondary metabolites.</title>
        <authorList>
            <person name="Sorensen T."/>
        </authorList>
    </citation>
    <scope>NUCLEOTIDE SEQUENCE [LARGE SCALE GENOMIC DNA]</scope>
    <source>
        <strain evidence="3 4">CBS 117206</strain>
    </source>
</reference>
<feature type="region of interest" description="Disordered" evidence="1">
    <location>
        <begin position="124"/>
        <end position="163"/>
    </location>
</feature>
<organism evidence="3 4">
    <name type="scientific">Apiospora kogelbergensis</name>
    <dbReference type="NCBI Taxonomy" id="1337665"/>
    <lineage>
        <taxon>Eukaryota</taxon>
        <taxon>Fungi</taxon>
        <taxon>Dikarya</taxon>
        <taxon>Ascomycota</taxon>
        <taxon>Pezizomycotina</taxon>
        <taxon>Sordariomycetes</taxon>
        <taxon>Xylariomycetidae</taxon>
        <taxon>Amphisphaeriales</taxon>
        <taxon>Apiosporaceae</taxon>
        <taxon>Apiospora</taxon>
    </lineage>
</organism>
<dbReference type="Proteomes" id="UP001392437">
    <property type="component" value="Unassembled WGS sequence"/>
</dbReference>
<feature type="region of interest" description="Disordered" evidence="1">
    <location>
        <begin position="524"/>
        <end position="545"/>
    </location>
</feature>
<accession>A0AAW0QV89</accession>
<keyword evidence="4" id="KW-1185">Reference proteome</keyword>
<sequence>MSLLKQRISSPLEAGTSILDSQSIPPYFTDALEYISKRLARKALHVTLVVVRKEYQVPSSCATPTSSSTSSPTSFEFTMPSSPSRFASPVAGLRQLVRRGTNSSLASVSSAMSVDSGYGSTASSAYSPTALPHQTPRRWPATPGSPPLCTPMTPHTPSSVTTGTSAISSASAAVVHHFGIRLVYATPLSAKDEKTLRATFYKAERKYRAGPSWLPPATTAAACGLSGDLIRRSLLQNEVLFSAEGLTLLGLDRLYTFKAALSAYARTTLPASSLTKPLHLPADRMMEDAVDELRRLVLANGGRPVTKADLHRRYDWIGVSASALGDVERMYRRAYGGCDRVGAFEVTAEEVSRMLLDLAPPSPPSQTIYVSSPAHYEAPVVKIGTPPSPKGPVLKLQTKFDDKKPASAPVRQSDAKQPGLIRPVPTKAAAATFGTGEEAPKPQKPSRQGNDDFMITLDGLDIGNNGPDEEDGDLTARPFTTGRPFWNSAAAAEPSSSIDEMMLMASQKLLSPVAAAENPRISRLSVSSASQRHDGPMTPNGYDDISPITRGEWGFLFAGDGWSRPRQGAVETF</sequence>
<evidence type="ECO:0000256" key="1">
    <source>
        <dbReference type="SAM" id="MobiDB-lite"/>
    </source>
</evidence>
<name>A0AAW0QV89_9PEZI</name>
<protein>
    <recommendedName>
        <fullName evidence="2">DUF7582 domain-containing protein</fullName>
    </recommendedName>
</protein>
<evidence type="ECO:0000313" key="3">
    <source>
        <dbReference type="EMBL" id="KAK8114301.1"/>
    </source>
</evidence>
<evidence type="ECO:0000313" key="4">
    <source>
        <dbReference type="Proteomes" id="UP001392437"/>
    </source>
</evidence>
<evidence type="ECO:0000259" key="2">
    <source>
        <dbReference type="Pfam" id="PF24483"/>
    </source>
</evidence>
<gene>
    <name evidence="3" type="ORF">PG999_006370</name>
</gene>
<proteinExistence type="predicted"/>
<feature type="domain" description="DUF7582" evidence="2">
    <location>
        <begin position="176"/>
        <end position="336"/>
    </location>
</feature>
<dbReference type="Pfam" id="PF24483">
    <property type="entry name" value="DUF7582"/>
    <property type="match status" value="1"/>
</dbReference>
<dbReference type="InterPro" id="IPR056004">
    <property type="entry name" value="DUF7582"/>
</dbReference>
<comment type="caution">
    <text evidence="3">The sequence shown here is derived from an EMBL/GenBank/DDBJ whole genome shotgun (WGS) entry which is preliminary data.</text>
</comment>
<feature type="region of interest" description="Disordered" evidence="1">
    <location>
        <begin position="432"/>
        <end position="454"/>
    </location>
</feature>
<dbReference type="AlphaFoldDB" id="A0AAW0QV89"/>